<reference evidence="1" key="1">
    <citation type="submission" date="2022-11" db="EMBL/GenBank/DDBJ databases">
        <title>Genome Sequence of Nemania bipapillata.</title>
        <authorList>
            <person name="Buettner E."/>
        </authorList>
    </citation>
    <scope>NUCLEOTIDE SEQUENCE</scope>
    <source>
        <strain evidence="1">CP14</strain>
    </source>
</reference>
<dbReference type="EMBL" id="JAPESX010000521">
    <property type="protein sequence ID" value="KAJ8120893.1"/>
    <property type="molecule type" value="Genomic_DNA"/>
</dbReference>
<gene>
    <name evidence="1" type="ORF">ONZ43_g2517</name>
</gene>
<organism evidence="1 2">
    <name type="scientific">Nemania bipapillata</name>
    <dbReference type="NCBI Taxonomy" id="110536"/>
    <lineage>
        <taxon>Eukaryota</taxon>
        <taxon>Fungi</taxon>
        <taxon>Dikarya</taxon>
        <taxon>Ascomycota</taxon>
        <taxon>Pezizomycotina</taxon>
        <taxon>Sordariomycetes</taxon>
        <taxon>Xylariomycetidae</taxon>
        <taxon>Xylariales</taxon>
        <taxon>Xylariaceae</taxon>
        <taxon>Nemania</taxon>
    </lineage>
</organism>
<dbReference type="Proteomes" id="UP001153334">
    <property type="component" value="Unassembled WGS sequence"/>
</dbReference>
<comment type="caution">
    <text evidence="1">The sequence shown here is derived from an EMBL/GenBank/DDBJ whole genome shotgun (WGS) entry which is preliminary data.</text>
</comment>
<accession>A0ACC2J0H6</accession>
<keyword evidence="2" id="KW-1185">Reference proteome</keyword>
<name>A0ACC2J0H6_9PEZI</name>
<proteinExistence type="predicted"/>
<sequence length="432" mass="47420">MASTHSKVANWQYDLLPHIVDRVGRDAPDTPYGLWPISSGSYEQGYQTITYAQLANAVNGLAWWLAEHLGLGQGDVVVYVGPNDLRLTALLLAAIKTNYVIFFSSPRNSPAAHKVLLETLKCKTLVTVTPVPPAALTILEVAQPQKLTIPEVDELVSKVYEHYKCDRTYEKNGRDPIWAIHSLTPSFIVGRHTSGSTGIPKPIIWTSEAIARHHNGADMAPPEGVGSLDHFERSKRVLTTLPPFHGAGLGQYIFWGIPFGSTPIAPLSATIPTALGLVEALKQTPADVALLVPSVVAELAEDPVSLEYVAENIKLLVYLGGDLPQSIGDRVATKVPLRCQYGCSEIGFAHQLWPAELGTLDWKYIRFHPCTGAVFEETVDGTYELVFKRHPQSSSSPSASSVPLLETQSMWSISNQENLTELRTRDLWERTL</sequence>
<protein>
    <submittedName>
        <fullName evidence="1">Uncharacterized protein</fullName>
    </submittedName>
</protein>
<evidence type="ECO:0000313" key="1">
    <source>
        <dbReference type="EMBL" id="KAJ8120893.1"/>
    </source>
</evidence>
<evidence type="ECO:0000313" key="2">
    <source>
        <dbReference type="Proteomes" id="UP001153334"/>
    </source>
</evidence>